<evidence type="ECO:0000256" key="3">
    <source>
        <dbReference type="ARBA" id="ARBA00022475"/>
    </source>
</evidence>
<proteinExistence type="inferred from homology"/>
<dbReference type="SUPFAM" id="SSF161098">
    <property type="entry name" value="MetI-like"/>
    <property type="match status" value="1"/>
</dbReference>
<keyword evidence="11" id="KW-1185">Reference proteome</keyword>
<name>A0AAE3DKA5_9FIRM</name>
<evidence type="ECO:0000256" key="6">
    <source>
        <dbReference type="ARBA" id="ARBA00022989"/>
    </source>
</evidence>
<evidence type="ECO:0000313" key="10">
    <source>
        <dbReference type="EMBL" id="MCC2163863.1"/>
    </source>
</evidence>
<keyword evidence="7 8" id="KW-0472">Membrane</keyword>
<accession>A0AAE3DKA5</accession>
<evidence type="ECO:0000256" key="2">
    <source>
        <dbReference type="ARBA" id="ARBA00022448"/>
    </source>
</evidence>
<gene>
    <name evidence="10" type="ORF">LKD32_03015</name>
</gene>
<evidence type="ECO:0000256" key="5">
    <source>
        <dbReference type="ARBA" id="ARBA00022692"/>
    </source>
</evidence>
<dbReference type="AlphaFoldDB" id="A0AAE3DKA5"/>
<dbReference type="InterPro" id="IPR035906">
    <property type="entry name" value="MetI-like_sf"/>
</dbReference>
<evidence type="ECO:0000259" key="9">
    <source>
        <dbReference type="PROSITE" id="PS50928"/>
    </source>
</evidence>
<keyword evidence="5 8" id="KW-0812">Transmembrane</keyword>
<keyword evidence="6 8" id="KW-1133">Transmembrane helix</keyword>
<feature type="transmembrane region" description="Helical" evidence="8">
    <location>
        <begin position="66"/>
        <end position="87"/>
    </location>
</feature>
<keyword evidence="3" id="KW-1003">Cell membrane</keyword>
<dbReference type="Pfam" id="PF00528">
    <property type="entry name" value="BPD_transp_1"/>
    <property type="match status" value="1"/>
</dbReference>
<comment type="similarity">
    <text evidence="8">Belongs to the binding-protein-dependent transport system permease family.</text>
</comment>
<evidence type="ECO:0000313" key="11">
    <source>
        <dbReference type="Proteomes" id="UP001198962"/>
    </source>
</evidence>
<dbReference type="GO" id="GO:0005886">
    <property type="term" value="C:plasma membrane"/>
    <property type="evidence" value="ECO:0007669"/>
    <property type="project" value="UniProtKB-SubCell"/>
</dbReference>
<evidence type="ECO:0000256" key="7">
    <source>
        <dbReference type="ARBA" id="ARBA00023136"/>
    </source>
</evidence>
<dbReference type="PANTHER" id="PTHR43357">
    <property type="entry name" value="INNER MEMBRANE ABC TRANSPORTER PERMEASE PROTEIN YDCV"/>
    <property type="match status" value="1"/>
</dbReference>
<dbReference type="GO" id="GO:0055085">
    <property type="term" value="P:transmembrane transport"/>
    <property type="evidence" value="ECO:0007669"/>
    <property type="project" value="InterPro"/>
</dbReference>
<feature type="transmembrane region" description="Helical" evidence="8">
    <location>
        <begin position="230"/>
        <end position="249"/>
    </location>
</feature>
<feature type="transmembrane region" description="Helical" evidence="8">
    <location>
        <begin position="174"/>
        <end position="195"/>
    </location>
</feature>
<dbReference type="RefSeq" id="WP_177977319.1">
    <property type="nucleotide sequence ID" value="NZ_JAJEPU010000005.1"/>
</dbReference>
<dbReference type="EMBL" id="JAJEPU010000005">
    <property type="protein sequence ID" value="MCC2163863.1"/>
    <property type="molecule type" value="Genomic_DNA"/>
</dbReference>
<dbReference type="Gene3D" id="1.10.3720.10">
    <property type="entry name" value="MetI-like"/>
    <property type="match status" value="1"/>
</dbReference>
<evidence type="ECO:0000256" key="4">
    <source>
        <dbReference type="ARBA" id="ARBA00022519"/>
    </source>
</evidence>
<protein>
    <submittedName>
        <fullName evidence="10">ABC transporter permease</fullName>
    </submittedName>
</protein>
<evidence type="ECO:0000256" key="1">
    <source>
        <dbReference type="ARBA" id="ARBA00004429"/>
    </source>
</evidence>
<dbReference type="InterPro" id="IPR000515">
    <property type="entry name" value="MetI-like"/>
</dbReference>
<feature type="domain" description="ABC transmembrane type-1" evidence="9">
    <location>
        <begin position="61"/>
        <end position="249"/>
    </location>
</feature>
<evidence type="ECO:0000256" key="8">
    <source>
        <dbReference type="RuleBase" id="RU363032"/>
    </source>
</evidence>
<organism evidence="10 11">
    <name type="scientific">Brotaphodocola catenula</name>
    <dbReference type="NCBI Taxonomy" id="2885361"/>
    <lineage>
        <taxon>Bacteria</taxon>
        <taxon>Bacillati</taxon>
        <taxon>Bacillota</taxon>
        <taxon>Clostridia</taxon>
        <taxon>Lachnospirales</taxon>
        <taxon>Lachnospiraceae</taxon>
        <taxon>Brotaphodocola</taxon>
    </lineage>
</organism>
<dbReference type="PANTHER" id="PTHR43357:SF4">
    <property type="entry name" value="INNER MEMBRANE ABC TRANSPORTER PERMEASE PROTEIN YDCV"/>
    <property type="match status" value="1"/>
</dbReference>
<feature type="transmembrane region" description="Helical" evidence="8">
    <location>
        <begin position="99"/>
        <end position="121"/>
    </location>
</feature>
<sequence>MKKSKSLLAVTILVYIFLIGPLLVIMAASFSETNYLKFPGEGFTLEWYRQILKVKSFGSAAKYSTIIAFVATFIALILGLPAAYALNRYRFKGKEVIKGMFLSPVLIPVIVLGFVMLRYVVNRFHLPALPSLLIGHTILSIPYVMRVITSSLANFDFSMEEAARILGASSGYTFFHILLPNIKSGIVSACIMAVINSFNNVSLSAFLTSAGVSVLPIEMMAYVEYHFDPTIAALATLMMVITLGVMLIIEKTLGLQSVV</sequence>
<dbReference type="CDD" id="cd06261">
    <property type="entry name" value="TM_PBP2"/>
    <property type="match status" value="1"/>
</dbReference>
<keyword evidence="4" id="KW-0997">Cell inner membrane</keyword>
<dbReference type="Proteomes" id="UP001198962">
    <property type="component" value="Unassembled WGS sequence"/>
</dbReference>
<comment type="caution">
    <text evidence="10">The sequence shown here is derived from an EMBL/GenBank/DDBJ whole genome shotgun (WGS) entry which is preliminary data.</text>
</comment>
<keyword evidence="2 8" id="KW-0813">Transport</keyword>
<comment type="subcellular location">
    <subcellularLocation>
        <location evidence="1">Cell inner membrane</location>
        <topology evidence="1">Multi-pass membrane protein</topology>
    </subcellularLocation>
    <subcellularLocation>
        <location evidence="8">Cell membrane</location>
        <topology evidence="8">Multi-pass membrane protein</topology>
    </subcellularLocation>
</comment>
<reference evidence="10" key="1">
    <citation type="submission" date="2021-10" db="EMBL/GenBank/DDBJ databases">
        <title>Anaerobic single-cell dispensing facilitates the cultivation of human gut bacteria.</title>
        <authorList>
            <person name="Afrizal A."/>
        </authorList>
    </citation>
    <scope>NUCLEOTIDE SEQUENCE</scope>
    <source>
        <strain evidence="10">CLA-AA-H274</strain>
    </source>
</reference>
<dbReference type="PROSITE" id="PS50928">
    <property type="entry name" value="ABC_TM1"/>
    <property type="match status" value="1"/>
</dbReference>
<feature type="transmembrane region" description="Helical" evidence="8">
    <location>
        <begin position="7"/>
        <end position="30"/>
    </location>
</feature>
<feature type="transmembrane region" description="Helical" evidence="8">
    <location>
        <begin position="201"/>
        <end position="223"/>
    </location>
</feature>